<protein>
    <submittedName>
        <fullName evidence="1">Uncharacterized protein</fullName>
    </submittedName>
</protein>
<sequence>MLTEKMRVPTGALAVAAARRRDRSAAAPGRMRAGVLVDSGRVHASGAGRGVTAGATASCRGCACCCASTP</sequence>
<reference evidence="1" key="2">
    <citation type="journal article" date="2015" name="Data Brief">
        <title>Shoot transcriptome of the giant reed, Arundo donax.</title>
        <authorList>
            <person name="Barrero R.A."/>
            <person name="Guerrero F.D."/>
            <person name="Moolhuijzen P."/>
            <person name="Goolsby J.A."/>
            <person name="Tidwell J."/>
            <person name="Bellgard S.E."/>
            <person name="Bellgard M.I."/>
        </authorList>
    </citation>
    <scope>NUCLEOTIDE SEQUENCE</scope>
    <source>
        <tissue evidence="1">Shoot tissue taken approximately 20 cm above the soil surface</tissue>
    </source>
</reference>
<accession>A0A0A9GP70</accession>
<dbReference type="EMBL" id="GBRH01175428">
    <property type="protein sequence ID" value="JAE22468.1"/>
    <property type="molecule type" value="Transcribed_RNA"/>
</dbReference>
<evidence type="ECO:0000313" key="1">
    <source>
        <dbReference type="EMBL" id="JAE22468.1"/>
    </source>
</evidence>
<name>A0A0A9GP70_ARUDO</name>
<reference evidence="1" key="1">
    <citation type="submission" date="2014-09" db="EMBL/GenBank/DDBJ databases">
        <authorList>
            <person name="Magalhaes I.L.F."/>
            <person name="Oliveira U."/>
            <person name="Santos F.R."/>
            <person name="Vidigal T.H.D.A."/>
            <person name="Brescovit A.D."/>
            <person name="Santos A.J."/>
        </authorList>
    </citation>
    <scope>NUCLEOTIDE SEQUENCE</scope>
    <source>
        <tissue evidence="1">Shoot tissue taken approximately 20 cm above the soil surface</tissue>
    </source>
</reference>
<organism evidence="1">
    <name type="scientific">Arundo donax</name>
    <name type="common">Giant reed</name>
    <name type="synonym">Donax arundinaceus</name>
    <dbReference type="NCBI Taxonomy" id="35708"/>
    <lineage>
        <taxon>Eukaryota</taxon>
        <taxon>Viridiplantae</taxon>
        <taxon>Streptophyta</taxon>
        <taxon>Embryophyta</taxon>
        <taxon>Tracheophyta</taxon>
        <taxon>Spermatophyta</taxon>
        <taxon>Magnoliopsida</taxon>
        <taxon>Liliopsida</taxon>
        <taxon>Poales</taxon>
        <taxon>Poaceae</taxon>
        <taxon>PACMAD clade</taxon>
        <taxon>Arundinoideae</taxon>
        <taxon>Arundineae</taxon>
        <taxon>Arundo</taxon>
    </lineage>
</organism>
<proteinExistence type="predicted"/>
<dbReference type="AlphaFoldDB" id="A0A0A9GP70"/>